<evidence type="ECO:0000256" key="4">
    <source>
        <dbReference type="ARBA" id="ARBA00023163"/>
    </source>
</evidence>
<reference evidence="9" key="1">
    <citation type="journal article" date="2014" name="Proc. Natl. Acad. Sci. U.S.A.">
        <title>Extensive sampling of basidiomycete genomes demonstrates inadequacy of the white-rot/brown-rot paradigm for wood decay fungi.</title>
        <authorList>
            <person name="Riley R."/>
            <person name="Salamov A.A."/>
            <person name="Brown D.W."/>
            <person name="Nagy L.G."/>
            <person name="Floudas D."/>
            <person name="Held B.W."/>
            <person name="Levasseur A."/>
            <person name="Lombard V."/>
            <person name="Morin E."/>
            <person name="Otillar R."/>
            <person name="Lindquist E.A."/>
            <person name="Sun H."/>
            <person name="LaButti K.M."/>
            <person name="Schmutz J."/>
            <person name="Jabbour D."/>
            <person name="Luo H."/>
            <person name="Baker S.E."/>
            <person name="Pisabarro A.G."/>
            <person name="Walton J.D."/>
            <person name="Blanchette R.A."/>
            <person name="Henrissat B."/>
            <person name="Martin F."/>
            <person name="Cullen D."/>
            <person name="Hibbett D.S."/>
            <person name="Grigoriev I.V."/>
        </authorList>
    </citation>
    <scope>NUCLEOTIDE SEQUENCE [LARGE SCALE GENOMIC DNA]</scope>
    <source>
        <strain evidence="9">FD-172 SS1</strain>
    </source>
</reference>
<dbReference type="InterPro" id="IPR011598">
    <property type="entry name" value="bHLH_dom"/>
</dbReference>
<name>A0A067ME13_BOTB1</name>
<evidence type="ECO:0000256" key="1">
    <source>
        <dbReference type="ARBA" id="ARBA00004123"/>
    </source>
</evidence>
<dbReference type="SMART" id="SM00353">
    <property type="entry name" value="HLH"/>
    <property type="match status" value="1"/>
</dbReference>
<dbReference type="InParanoid" id="A0A067ME13"/>
<dbReference type="GO" id="GO:0046983">
    <property type="term" value="F:protein dimerization activity"/>
    <property type="evidence" value="ECO:0007669"/>
    <property type="project" value="InterPro"/>
</dbReference>
<evidence type="ECO:0000259" key="7">
    <source>
        <dbReference type="PROSITE" id="PS50888"/>
    </source>
</evidence>
<feature type="compositionally biased region" description="Low complexity" evidence="6">
    <location>
        <begin position="94"/>
        <end position="110"/>
    </location>
</feature>
<accession>A0A067ME13</accession>
<keyword evidence="3" id="KW-0238">DNA-binding</keyword>
<feature type="domain" description="BHLH" evidence="7">
    <location>
        <begin position="174"/>
        <end position="224"/>
    </location>
</feature>
<dbReference type="InterPro" id="IPR052207">
    <property type="entry name" value="Max-like/E-box_TFs"/>
</dbReference>
<dbReference type="AlphaFoldDB" id="A0A067ME13"/>
<dbReference type="GO" id="GO:0000978">
    <property type="term" value="F:RNA polymerase II cis-regulatory region sequence-specific DNA binding"/>
    <property type="evidence" value="ECO:0007669"/>
    <property type="project" value="TreeGrafter"/>
</dbReference>
<comment type="subcellular location">
    <subcellularLocation>
        <location evidence="1">Nucleus</location>
    </subcellularLocation>
</comment>
<dbReference type="STRING" id="930990.A0A067ME13"/>
<organism evidence="8 9">
    <name type="scientific">Botryobasidium botryosum (strain FD-172 SS1)</name>
    <dbReference type="NCBI Taxonomy" id="930990"/>
    <lineage>
        <taxon>Eukaryota</taxon>
        <taxon>Fungi</taxon>
        <taxon>Dikarya</taxon>
        <taxon>Basidiomycota</taxon>
        <taxon>Agaricomycotina</taxon>
        <taxon>Agaricomycetes</taxon>
        <taxon>Cantharellales</taxon>
        <taxon>Botryobasidiaceae</taxon>
        <taxon>Botryobasidium</taxon>
    </lineage>
</organism>
<keyword evidence="4" id="KW-0804">Transcription</keyword>
<dbReference type="SUPFAM" id="SSF47459">
    <property type="entry name" value="HLH, helix-loop-helix DNA-binding domain"/>
    <property type="match status" value="1"/>
</dbReference>
<dbReference type="Pfam" id="PF00010">
    <property type="entry name" value="HLH"/>
    <property type="match status" value="1"/>
</dbReference>
<dbReference type="OrthoDB" id="5778525at2759"/>
<sequence length="272" mass="30258">MDPSSPIAFSSADYSFLNNSTTDPYLQYPSSNYEMHSISASSPRLNFGTLGISTSVPYYPAYGAPLRASSPRPFSPVESISPPMLSASELSGDGLPPRSRSRDSSGTGSPASANGGSLVHRHSQRQHNSNAAVLGNRDRRRSRTKMEDYGSDDDLDAPVVNSSSEMVTQRRREEIRRQRIESEQRRRDELREGYRRLKDVLPVSNQKSSKVSLLDRATTHIKLLETQHQQMALKIAELEMETNRLRGVNETLMLSAAERRTSSAPVQSQTPF</sequence>
<keyword evidence="2" id="KW-0805">Transcription regulation</keyword>
<keyword evidence="5" id="KW-0539">Nucleus</keyword>
<dbReference type="Gene3D" id="4.10.280.10">
    <property type="entry name" value="Helix-loop-helix DNA-binding domain"/>
    <property type="match status" value="1"/>
</dbReference>
<protein>
    <recommendedName>
        <fullName evidence="7">BHLH domain-containing protein</fullName>
    </recommendedName>
</protein>
<evidence type="ECO:0000256" key="2">
    <source>
        <dbReference type="ARBA" id="ARBA00023015"/>
    </source>
</evidence>
<keyword evidence="9" id="KW-1185">Reference proteome</keyword>
<gene>
    <name evidence="8" type="ORF">BOTBODRAFT_145891</name>
</gene>
<evidence type="ECO:0000256" key="5">
    <source>
        <dbReference type="ARBA" id="ARBA00023242"/>
    </source>
</evidence>
<feature type="region of interest" description="Disordered" evidence="6">
    <location>
        <begin position="69"/>
        <end position="173"/>
    </location>
</feature>
<dbReference type="PANTHER" id="PTHR15741">
    <property type="entry name" value="BASIC HELIX-LOOP-HELIX ZIP TRANSCRIPTION FACTOR"/>
    <property type="match status" value="1"/>
</dbReference>
<evidence type="ECO:0000256" key="3">
    <source>
        <dbReference type="ARBA" id="ARBA00023125"/>
    </source>
</evidence>
<dbReference type="InterPro" id="IPR036638">
    <property type="entry name" value="HLH_DNA-bd_sf"/>
</dbReference>
<dbReference type="EMBL" id="KL198040">
    <property type="protein sequence ID" value="KDQ14003.1"/>
    <property type="molecule type" value="Genomic_DNA"/>
</dbReference>
<dbReference type="PROSITE" id="PS50888">
    <property type="entry name" value="BHLH"/>
    <property type="match status" value="1"/>
</dbReference>
<evidence type="ECO:0000256" key="6">
    <source>
        <dbReference type="SAM" id="MobiDB-lite"/>
    </source>
</evidence>
<dbReference type="GO" id="GO:0005634">
    <property type="term" value="C:nucleus"/>
    <property type="evidence" value="ECO:0007669"/>
    <property type="project" value="UniProtKB-SubCell"/>
</dbReference>
<dbReference type="PANTHER" id="PTHR15741:SF27">
    <property type="entry name" value="TRANSCRIPTION FACTOR AP-4"/>
    <property type="match status" value="1"/>
</dbReference>
<proteinExistence type="predicted"/>
<dbReference type="Proteomes" id="UP000027195">
    <property type="component" value="Unassembled WGS sequence"/>
</dbReference>
<evidence type="ECO:0000313" key="9">
    <source>
        <dbReference type="Proteomes" id="UP000027195"/>
    </source>
</evidence>
<evidence type="ECO:0000313" key="8">
    <source>
        <dbReference type="EMBL" id="KDQ14003.1"/>
    </source>
</evidence>
<dbReference type="GO" id="GO:0000981">
    <property type="term" value="F:DNA-binding transcription factor activity, RNA polymerase II-specific"/>
    <property type="evidence" value="ECO:0007669"/>
    <property type="project" value="TreeGrafter"/>
</dbReference>
<dbReference type="HOGENOM" id="CLU_052375_1_0_1"/>